<dbReference type="AlphaFoldDB" id="A0A5M9MHY0"/>
<feature type="signal peptide" evidence="3">
    <location>
        <begin position="1"/>
        <end position="28"/>
    </location>
</feature>
<dbReference type="GO" id="GO:0052689">
    <property type="term" value="F:carboxylic ester hydrolase activity"/>
    <property type="evidence" value="ECO:0007669"/>
    <property type="project" value="TreeGrafter"/>
</dbReference>
<name>A0A5M9MHY0_9EURO</name>
<dbReference type="VEuPathDB" id="FungiDB:EYZ11_004495"/>
<sequence length="110" mass="12279">MAIQPTIQHTTIWRWLWTLSSLSGVIDSGAKTALTLALHLPDLISKVIAVDNGPVHLPLSEDFPRYLKGMAEIKNAQVKTHLEADMILRNYAEARSPFLLLFTRGFVLIA</sequence>
<evidence type="ECO:0000256" key="2">
    <source>
        <dbReference type="ARBA" id="ARBA00022801"/>
    </source>
</evidence>
<evidence type="ECO:0000313" key="5">
    <source>
        <dbReference type="Proteomes" id="UP000324241"/>
    </source>
</evidence>
<dbReference type="PANTHER" id="PTHR46118">
    <property type="entry name" value="PROTEIN ABHD11"/>
    <property type="match status" value="1"/>
</dbReference>
<evidence type="ECO:0000256" key="3">
    <source>
        <dbReference type="SAM" id="SignalP"/>
    </source>
</evidence>
<dbReference type="PANTHER" id="PTHR46118:SF4">
    <property type="entry name" value="PROTEIN ABHD11"/>
    <property type="match status" value="1"/>
</dbReference>
<keyword evidence="2" id="KW-0378">Hydrolase</keyword>
<dbReference type="Gene3D" id="3.40.50.1820">
    <property type="entry name" value="alpha/beta hydrolase"/>
    <property type="match status" value="1"/>
</dbReference>
<feature type="chain" id="PRO_5024460505" evidence="3">
    <location>
        <begin position="29"/>
        <end position="110"/>
    </location>
</feature>
<dbReference type="InterPro" id="IPR029058">
    <property type="entry name" value="AB_hydrolase_fold"/>
</dbReference>
<dbReference type="GO" id="GO:0005739">
    <property type="term" value="C:mitochondrion"/>
    <property type="evidence" value="ECO:0007669"/>
    <property type="project" value="TreeGrafter"/>
</dbReference>
<dbReference type="OrthoDB" id="8119704at2759"/>
<dbReference type="EMBL" id="QUQM01000006">
    <property type="protein sequence ID" value="KAA8644970.1"/>
    <property type="molecule type" value="Genomic_DNA"/>
</dbReference>
<evidence type="ECO:0000313" key="4">
    <source>
        <dbReference type="EMBL" id="KAA8644970.1"/>
    </source>
</evidence>
<dbReference type="GeneID" id="54331883"/>
<protein>
    <submittedName>
        <fullName evidence="4">Uncharacterized protein</fullName>
    </submittedName>
</protein>
<comment type="caution">
    <text evidence="4">The sequence shown here is derived from an EMBL/GenBank/DDBJ whole genome shotgun (WGS) entry which is preliminary data.</text>
</comment>
<comment type="similarity">
    <text evidence="1">Belongs to the AB hydrolase superfamily.</text>
</comment>
<proteinExistence type="inferred from homology"/>
<accession>A0A5M9MHY0</accession>
<organism evidence="4 5">
    <name type="scientific">Aspergillus tanneri</name>
    <dbReference type="NCBI Taxonomy" id="1220188"/>
    <lineage>
        <taxon>Eukaryota</taxon>
        <taxon>Fungi</taxon>
        <taxon>Dikarya</taxon>
        <taxon>Ascomycota</taxon>
        <taxon>Pezizomycotina</taxon>
        <taxon>Eurotiomycetes</taxon>
        <taxon>Eurotiomycetidae</taxon>
        <taxon>Eurotiales</taxon>
        <taxon>Aspergillaceae</taxon>
        <taxon>Aspergillus</taxon>
        <taxon>Aspergillus subgen. Circumdati</taxon>
    </lineage>
</organism>
<dbReference type="Proteomes" id="UP000324241">
    <property type="component" value="Unassembled WGS sequence"/>
</dbReference>
<keyword evidence="3" id="KW-0732">Signal</keyword>
<dbReference type="RefSeq" id="XP_033424331.1">
    <property type="nucleotide sequence ID" value="XM_033573779.1"/>
</dbReference>
<gene>
    <name evidence="4" type="ORF">ATNIH1004_009181</name>
</gene>
<reference evidence="4 5" key="1">
    <citation type="submission" date="2019-08" db="EMBL/GenBank/DDBJ databases">
        <title>The genome sequence of a newly discovered highly antifungal drug resistant Aspergillus species, Aspergillus tanneri NIH 1004.</title>
        <authorList>
            <person name="Mounaud S."/>
            <person name="Singh I."/>
            <person name="Joardar V."/>
            <person name="Pakala S."/>
            <person name="Pakala S."/>
            <person name="Venepally P."/>
            <person name="Chung J.K."/>
            <person name="Losada L."/>
            <person name="Nierman W.C."/>
        </authorList>
    </citation>
    <scope>NUCLEOTIDE SEQUENCE [LARGE SCALE GENOMIC DNA]</scope>
    <source>
        <strain evidence="4 5">NIH1004</strain>
    </source>
</reference>
<evidence type="ECO:0000256" key="1">
    <source>
        <dbReference type="ARBA" id="ARBA00008645"/>
    </source>
</evidence>